<dbReference type="HOGENOM" id="CLU_2629569_0_0_2"/>
<dbReference type="Pfam" id="PF24110">
    <property type="entry name" value="DUF7385"/>
    <property type="match status" value="1"/>
</dbReference>
<sequence length="82" mass="9574">MEELDVEDGFDVHDYRHGLKLLKEDRETMRLENREGFACPACSRPFERLLVSEKRMHTFNSPPGPFCLVRTAEQLLVLTHSK</sequence>
<accession>C7NQK4</accession>
<reference evidence="1 2" key="1">
    <citation type="journal article" date="2009" name="Stand. Genomic Sci.">
        <title>Complete genome sequence of Halorhabdus utahensis type strain (AX-2).</title>
        <authorList>
            <person name="Anderson I."/>
            <person name="Tindall B.J."/>
            <person name="Pomrenke H."/>
            <person name="Goker M."/>
            <person name="Lapidus A."/>
            <person name="Nolan M."/>
            <person name="Copeland A."/>
            <person name="Glavina Del Rio T."/>
            <person name="Chen F."/>
            <person name="Tice H."/>
            <person name="Cheng J.F."/>
            <person name="Lucas S."/>
            <person name="Chertkov O."/>
            <person name="Bruce D."/>
            <person name="Brettin T."/>
            <person name="Detter J.C."/>
            <person name="Han C."/>
            <person name="Goodwin L."/>
            <person name="Land M."/>
            <person name="Hauser L."/>
            <person name="Chang Y.J."/>
            <person name="Jeffries C.D."/>
            <person name="Pitluck S."/>
            <person name="Pati A."/>
            <person name="Mavromatis K."/>
            <person name="Ivanova N."/>
            <person name="Ovchinnikova G."/>
            <person name="Chen A."/>
            <person name="Palaniappan K."/>
            <person name="Chain P."/>
            <person name="Rohde M."/>
            <person name="Bristow J."/>
            <person name="Eisen J.A."/>
            <person name="Markowitz V."/>
            <person name="Hugenholtz P."/>
            <person name="Kyrpides N.C."/>
            <person name="Klenk H.P."/>
        </authorList>
    </citation>
    <scope>NUCLEOTIDE SEQUENCE [LARGE SCALE GENOMIC DNA]</scope>
    <source>
        <strain evidence="2">DSM 12940 / JCM 11049 / AX-2</strain>
    </source>
</reference>
<dbReference type="RefSeq" id="WP_012795340.1">
    <property type="nucleotide sequence ID" value="NC_013158.1"/>
</dbReference>
<dbReference type="AlphaFoldDB" id="C7NQK4"/>
<keyword evidence="2" id="KW-1185">Reference proteome</keyword>
<evidence type="ECO:0000313" key="1">
    <source>
        <dbReference type="EMBL" id="ACV10463.1"/>
    </source>
</evidence>
<protein>
    <recommendedName>
        <fullName evidence="3">Flagella cluster protein</fullName>
    </recommendedName>
</protein>
<evidence type="ECO:0000313" key="2">
    <source>
        <dbReference type="Proteomes" id="UP000002071"/>
    </source>
</evidence>
<dbReference type="GeneID" id="8382539"/>
<dbReference type="EMBL" id="CP001687">
    <property type="protein sequence ID" value="ACV10463.1"/>
    <property type="molecule type" value="Genomic_DNA"/>
</dbReference>
<dbReference type="InterPro" id="IPR055809">
    <property type="entry name" value="DUF7385"/>
</dbReference>
<name>C7NQK4_HALUD</name>
<evidence type="ECO:0008006" key="3">
    <source>
        <dbReference type="Google" id="ProtNLM"/>
    </source>
</evidence>
<dbReference type="Proteomes" id="UP000002071">
    <property type="component" value="Chromosome"/>
</dbReference>
<dbReference type="KEGG" id="hut:Huta_0275"/>
<organism evidence="1 2">
    <name type="scientific">Halorhabdus utahensis (strain DSM 12940 / JCM 11049 / AX-2)</name>
    <dbReference type="NCBI Taxonomy" id="519442"/>
    <lineage>
        <taxon>Archaea</taxon>
        <taxon>Methanobacteriati</taxon>
        <taxon>Methanobacteriota</taxon>
        <taxon>Stenosarchaea group</taxon>
        <taxon>Halobacteria</taxon>
        <taxon>Halobacteriales</taxon>
        <taxon>Haloarculaceae</taxon>
        <taxon>Halorhabdus</taxon>
    </lineage>
</organism>
<dbReference type="OrthoDB" id="191000at2157"/>
<gene>
    <name evidence="1" type="ordered locus">Huta_0275</name>
</gene>
<dbReference type="STRING" id="519442.Huta_0275"/>
<proteinExistence type="predicted"/>
<dbReference type="eggNOG" id="arCOG02894">
    <property type="taxonomic scope" value="Archaea"/>
</dbReference>